<evidence type="ECO:0000256" key="3">
    <source>
        <dbReference type="ARBA" id="ARBA00009014"/>
    </source>
</evidence>
<dbReference type="CDD" id="cd02165">
    <property type="entry name" value="NMNAT"/>
    <property type="match status" value="1"/>
</dbReference>
<evidence type="ECO:0000256" key="11">
    <source>
        <dbReference type="HAMAP-Rule" id="MF_00244"/>
    </source>
</evidence>
<dbReference type="Proteomes" id="UP001336250">
    <property type="component" value="Unassembled WGS sequence"/>
</dbReference>
<dbReference type="Gene3D" id="3.40.50.620">
    <property type="entry name" value="HUPs"/>
    <property type="match status" value="1"/>
</dbReference>
<evidence type="ECO:0000256" key="7">
    <source>
        <dbReference type="ARBA" id="ARBA00022741"/>
    </source>
</evidence>
<evidence type="ECO:0000256" key="1">
    <source>
        <dbReference type="ARBA" id="ARBA00002324"/>
    </source>
</evidence>
<comment type="caution">
    <text evidence="13">The sequence shown here is derived from an EMBL/GenBank/DDBJ whole genome shotgun (WGS) entry which is preliminary data.</text>
</comment>
<comment type="pathway">
    <text evidence="2 11">Cofactor biosynthesis; NAD(+) biosynthesis; deamido-NAD(+) from nicotinate D-ribonucleotide: step 1/1.</text>
</comment>
<dbReference type="EMBL" id="JAZIBG010000038">
    <property type="protein sequence ID" value="MEF7616202.1"/>
    <property type="molecule type" value="Genomic_DNA"/>
</dbReference>
<evidence type="ECO:0000313" key="14">
    <source>
        <dbReference type="Proteomes" id="UP001336250"/>
    </source>
</evidence>
<evidence type="ECO:0000256" key="6">
    <source>
        <dbReference type="ARBA" id="ARBA00022695"/>
    </source>
</evidence>
<dbReference type="InterPro" id="IPR014729">
    <property type="entry name" value="Rossmann-like_a/b/a_fold"/>
</dbReference>
<dbReference type="InterPro" id="IPR004821">
    <property type="entry name" value="Cyt_trans-like"/>
</dbReference>
<protein>
    <recommendedName>
        <fullName evidence="11">Probable nicotinate-nucleotide adenylyltransferase</fullName>
        <ecNumber evidence="11">2.7.7.18</ecNumber>
    </recommendedName>
    <alternativeName>
        <fullName evidence="11">Deamido-NAD(+) diphosphorylase</fullName>
    </alternativeName>
    <alternativeName>
        <fullName evidence="11">Deamido-NAD(+) pyrophosphorylase</fullName>
    </alternativeName>
    <alternativeName>
        <fullName evidence="11">Nicotinate mononucleotide adenylyltransferase</fullName>
        <shortName evidence="11">NaMN adenylyltransferase</shortName>
    </alternativeName>
</protein>
<dbReference type="PANTHER" id="PTHR39321">
    <property type="entry name" value="NICOTINATE-NUCLEOTIDE ADENYLYLTRANSFERASE-RELATED"/>
    <property type="match status" value="1"/>
</dbReference>
<sequence>MSRIGIFGGSFDPVHNTHLALAHAALAHLRLDELRWVPTGEPWHKASVPADAVHRLAMLKLALAGDAHFTIDEIELRRAGPSYTIETVRALQAAQPGEHTWFLVIGQDQYERFHTWHGWEELLARVTLAVANRAGVPPVAPPELQCVPHRAEVVPMPPSTLAATDIRSRLARGLPIDTLVPPAVASYIAQHALYRKH</sequence>
<comment type="catalytic activity">
    <reaction evidence="10 11">
        <text>nicotinate beta-D-ribonucleotide + ATP + H(+) = deamido-NAD(+) + diphosphate</text>
        <dbReference type="Rhea" id="RHEA:22860"/>
        <dbReference type="ChEBI" id="CHEBI:15378"/>
        <dbReference type="ChEBI" id="CHEBI:30616"/>
        <dbReference type="ChEBI" id="CHEBI:33019"/>
        <dbReference type="ChEBI" id="CHEBI:57502"/>
        <dbReference type="ChEBI" id="CHEBI:58437"/>
        <dbReference type="EC" id="2.7.7.18"/>
    </reaction>
</comment>
<keyword evidence="8 11" id="KW-0067">ATP-binding</keyword>
<keyword evidence="6 11" id="KW-0548">Nucleotidyltransferase</keyword>
<feature type="domain" description="Cytidyltransferase-like" evidence="12">
    <location>
        <begin position="6"/>
        <end position="147"/>
    </location>
</feature>
<dbReference type="NCBIfam" id="NF000840">
    <property type="entry name" value="PRK00071.1-3"/>
    <property type="match status" value="1"/>
</dbReference>
<evidence type="ECO:0000256" key="8">
    <source>
        <dbReference type="ARBA" id="ARBA00022840"/>
    </source>
</evidence>
<dbReference type="GO" id="GO:0004515">
    <property type="term" value="F:nicotinate-nucleotide adenylyltransferase activity"/>
    <property type="evidence" value="ECO:0007669"/>
    <property type="project" value="UniProtKB-UniRule"/>
</dbReference>
<evidence type="ECO:0000256" key="5">
    <source>
        <dbReference type="ARBA" id="ARBA00022679"/>
    </source>
</evidence>
<comment type="function">
    <text evidence="1 11">Catalyzes the reversible adenylation of nicotinate mononucleotide (NaMN) to nicotinic acid adenine dinucleotide (NaAD).</text>
</comment>
<organism evidence="13 14">
    <name type="scientific">Aquincola agrisoli</name>
    <dbReference type="NCBI Taxonomy" id="3119538"/>
    <lineage>
        <taxon>Bacteria</taxon>
        <taxon>Pseudomonadati</taxon>
        <taxon>Pseudomonadota</taxon>
        <taxon>Betaproteobacteria</taxon>
        <taxon>Burkholderiales</taxon>
        <taxon>Sphaerotilaceae</taxon>
        <taxon>Aquincola</taxon>
    </lineage>
</organism>
<dbReference type="Pfam" id="PF01467">
    <property type="entry name" value="CTP_transf_like"/>
    <property type="match status" value="1"/>
</dbReference>
<keyword evidence="9 11" id="KW-0520">NAD</keyword>
<gene>
    <name evidence="11 13" type="primary">nadD</name>
    <name evidence="13" type="ORF">V4F39_19970</name>
</gene>
<reference evidence="13 14" key="1">
    <citation type="submission" date="2024-02" db="EMBL/GenBank/DDBJ databases">
        <title>Genome sequence of Aquincola sp. MAHUQ-54.</title>
        <authorList>
            <person name="Huq M.A."/>
        </authorList>
    </citation>
    <scope>NUCLEOTIDE SEQUENCE [LARGE SCALE GENOMIC DNA]</scope>
    <source>
        <strain evidence="13 14">MAHUQ-54</strain>
    </source>
</reference>
<keyword evidence="14" id="KW-1185">Reference proteome</keyword>
<dbReference type="EC" id="2.7.7.18" evidence="11"/>
<dbReference type="HAMAP" id="MF_00244">
    <property type="entry name" value="NaMN_adenylyltr"/>
    <property type="match status" value="1"/>
</dbReference>
<accession>A0AAW9QLD9</accession>
<dbReference type="PANTHER" id="PTHR39321:SF3">
    <property type="entry name" value="PHOSPHOPANTETHEINE ADENYLYLTRANSFERASE"/>
    <property type="match status" value="1"/>
</dbReference>
<keyword evidence="4 11" id="KW-0662">Pyridine nucleotide biosynthesis</keyword>
<dbReference type="SUPFAM" id="SSF52374">
    <property type="entry name" value="Nucleotidylyl transferase"/>
    <property type="match status" value="1"/>
</dbReference>
<evidence type="ECO:0000256" key="4">
    <source>
        <dbReference type="ARBA" id="ARBA00022642"/>
    </source>
</evidence>
<evidence type="ECO:0000259" key="12">
    <source>
        <dbReference type="Pfam" id="PF01467"/>
    </source>
</evidence>
<name>A0AAW9QLD9_9BURK</name>
<dbReference type="AlphaFoldDB" id="A0AAW9QLD9"/>
<dbReference type="GO" id="GO:0005524">
    <property type="term" value="F:ATP binding"/>
    <property type="evidence" value="ECO:0007669"/>
    <property type="project" value="UniProtKB-KW"/>
</dbReference>
<keyword evidence="5 11" id="KW-0808">Transferase</keyword>
<evidence type="ECO:0000313" key="13">
    <source>
        <dbReference type="EMBL" id="MEF7616202.1"/>
    </source>
</evidence>
<evidence type="ECO:0000256" key="2">
    <source>
        <dbReference type="ARBA" id="ARBA00005019"/>
    </source>
</evidence>
<proteinExistence type="inferred from homology"/>
<dbReference type="InterPro" id="IPR005248">
    <property type="entry name" value="NadD/NMNAT"/>
</dbReference>
<comment type="similarity">
    <text evidence="3 11">Belongs to the NadD family.</text>
</comment>
<keyword evidence="7 11" id="KW-0547">Nucleotide-binding</keyword>
<dbReference type="RefSeq" id="WP_332291649.1">
    <property type="nucleotide sequence ID" value="NZ_JAZIBG010000038.1"/>
</dbReference>
<dbReference type="NCBIfam" id="TIGR00125">
    <property type="entry name" value="cyt_tran_rel"/>
    <property type="match status" value="1"/>
</dbReference>
<dbReference type="NCBIfam" id="TIGR00482">
    <property type="entry name" value="nicotinate (nicotinamide) nucleotide adenylyltransferase"/>
    <property type="match status" value="1"/>
</dbReference>
<evidence type="ECO:0000256" key="10">
    <source>
        <dbReference type="ARBA" id="ARBA00048721"/>
    </source>
</evidence>
<dbReference type="GO" id="GO:0009435">
    <property type="term" value="P:NAD+ biosynthetic process"/>
    <property type="evidence" value="ECO:0007669"/>
    <property type="project" value="UniProtKB-UniRule"/>
</dbReference>
<evidence type="ECO:0000256" key="9">
    <source>
        <dbReference type="ARBA" id="ARBA00023027"/>
    </source>
</evidence>